<dbReference type="OrthoDB" id="389330at2759"/>
<dbReference type="KEGG" id="pcy:PCYB_002930"/>
<dbReference type="GeneID" id="14696086"/>
<dbReference type="OMA" id="NIFHEHE"/>
<gene>
    <name evidence="1" type="ORF">PCYB_002930</name>
</gene>
<dbReference type="EMBL" id="DF157305">
    <property type="protein sequence ID" value="GAB69544.1"/>
    <property type="molecule type" value="Genomic_DNA"/>
</dbReference>
<dbReference type="Proteomes" id="UP000006319">
    <property type="component" value="Unassembled WGS sequence"/>
</dbReference>
<dbReference type="PhylomeDB" id="K6UZX5"/>
<proteinExistence type="predicted"/>
<dbReference type="VEuPathDB" id="PlasmoDB:PCYB_002930"/>
<organism evidence="1 2">
    <name type="scientific">Plasmodium cynomolgi (strain B)</name>
    <dbReference type="NCBI Taxonomy" id="1120755"/>
    <lineage>
        <taxon>Eukaryota</taxon>
        <taxon>Sar</taxon>
        <taxon>Alveolata</taxon>
        <taxon>Apicomplexa</taxon>
        <taxon>Aconoidasida</taxon>
        <taxon>Haemosporida</taxon>
        <taxon>Plasmodiidae</taxon>
        <taxon>Plasmodium</taxon>
        <taxon>Plasmodium (Plasmodium)</taxon>
    </lineage>
</organism>
<evidence type="ECO:0000313" key="1">
    <source>
        <dbReference type="EMBL" id="GAB69544.1"/>
    </source>
</evidence>
<name>K6UZX5_PLACD</name>
<dbReference type="RefSeq" id="XP_004227762.1">
    <property type="nucleotide sequence ID" value="XM_004227714.1"/>
</dbReference>
<sequence>MDIKEFEDNIWNIYKDFNKDVNDYYFYNIYSNNILYDSDDKENYRDICVKILRNLYSFYNNNYDNMCSSTECCKYLNYWMSYVKKKHNLSDKLLQATLVGASFYFSPNEPDSCLEYTLDEKYKEPEKIIKLLYFLDNISIIKNTLLHKNISMNCAGQSYIYECINIYSELDEKYCSKADEKNGVNKSVCEILDKFKTSYTEDFYNKAGIADKTPALSSYINIKDIVGCQEYIGKEKSFFDKGDNSGSSISYSVSTAVGTMAGASSILALLYKVTQSFI</sequence>
<reference evidence="1 2" key="1">
    <citation type="journal article" date="2012" name="Nat. Genet.">
        <title>Plasmodium cynomolgi genome sequences provide insight into Plasmodium vivax and the monkey malaria clade.</title>
        <authorList>
            <person name="Tachibana S."/>
            <person name="Sullivan S.A."/>
            <person name="Kawai S."/>
            <person name="Nakamura S."/>
            <person name="Kim H.R."/>
            <person name="Goto N."/>
            <person name="Arisue N."/>
            <person name="Palacpac N.M.Q."/>
            <person name="Honma H."/>
            <person name="Yagi M."/>
            <person name="Tougan T."/>
            <person name="Katakai Y."/>
            <person name="Kaneko O."/>
            <person name="Mita T."/>
            <person name="Kita K."/>
            <person name="Yasutomi Y."/>
            <person name="Sutton P.L."/>
            <person name="Shakhbatyan R."/>
            <person name="Horii T."/>
            <person name="Yasunaga T."/>
            <person name="Barnwell J.W."/>
            <person name="Escalante A.A."/>
            <person name="Carlton J.M."/>
            <person name="Tanabe K."/>
        </authorList>
    </citation>
    <scope>NUCLEOTIDE SEQUENCE [LARGE SCALE GENOMIC DNA]</scope>
    <source>
        <strain evidence="1 2">B</strain>
    </source>
</reference>
<dbReference type="AlphaFoldDB" id="K6UZX5"/>
<accession>K6UZX5</accession>
<keyword evidence="2" id="KW-1185">Reference proteome</keyword>
<protein>
    <recommendedName>
        <fullName evidence="3">CYIR protein</fullName>
    </recommendedName>
</protein>
<evidence type="ECO:0008006" key="3">
    <source>
        <dbReference type="Google" id="ProtNLM"/>
    </source>
</evidence>
<evidence type="ECO:0000313" key="2">
    <source>
        <dbReference type="Proteomes" id="UP000006319"/>
    </source>
</evidence>